<proteinExistence type="inferred from homology"/>
<keyword evidence="3 12" id="KW-0963">Cytoplasm</keyword>
<keyword evidence="11 12" id="KW-0411">Iron-sulfur</keyword>
<evidence type="ECO:0000256" key="1">
    <source>
        <dbReference type="ARBA" id="ARBA00004496"/>
    </source>
</evidence>
<keyword evidence="10 12" id="KW-0408">Iron</keyword>
<comment type="function">
    <text evidence="12">Specifically methylates position 2 of adenine 2503 in 23S rRNA and position 2 of adenine 37 in tRNAs.</text>
</comment>
<evidence type="ECO:0000256" key="9">
    <source>
        <dbReference type="ARBA" id="ARBA00022723"/>
    </source>
</evidence>
<dbReference type="InterPro" id="IPR007197">
    <property type="entry name" value="rSAM"/>
</dbReference>
<dbReference type="CDD" id="cd01335">
    <property type="entry name" value="Radical_SAM"/>
    <property type="match status" value="1"/>
</dbReference>
<comment type="caution">
    <text evidence="12">Lacks conserved residue(s) required for the propagation of feature annotation.</text>
</comment>
<dbReference type="PANTHER" id="PTHR30544:SF5">
    <property type="entry name" value="RADICAL SAM CORE DOMAIN-CONTAINING PROTEIN"/>
    <property type="match status" value="1"/>
</dbReference>
<dbReference type="NCBIfam" id="TIGR00048">
    <property type="entry name" value="rRNA_mod_RlmN"/>
    <property type="match status" value="1"/>
</dbReference>
<sequence>MINIWAKTLPELEDILVRGGFQKFRAKQLRDYLYKRFVFDFSEMKQLPANLREWLSANAVIDKPEIVKEQKSDDKDTTKLLLRLDDGSFIETVCMHHVYGNSICVSTQVGCAMGCVFCASTQKGLERNLTAGEMLAQMFAFREVFDAPIHSLVLMGSGEPLQNYEEVLRFMRLCHDPELLNISYRNMTLSTCGIVPRIYRLADEGLPVTLAISLHAPNDEIRNRILPSSRAFPIEDVIKAARYYFKKTGRRVTFEYILIKDVNSSLENAEELHRLLGDLNCHINLIPINGTEHIKLFPPSTNQIFRFQRVLTSHGRNATVRRQMGDEIQAACGQLKRRFIQDVKNSSK</sequence>
<dbReference type="PROSITE" id="PS51918">
    <property type="entry name" value="RADICAL_SAM"/>
    <property type="match status" value="1"/>
</dbReference>
<dbReference type="GeneID" id="87756218"/>
<dbReference type="AlphaFoldDB" id="A0A1G5W8R1"/>
<comment type="catalytic activity">
    <reaction evidence="12">
        <text>adenosine(2503) in 23S rRNA + 2 reduced [2Fe-2S]-[ferredoxin] + 2 S-adenosyl-L-methionine = 2-methyladenosine(2503) in 23S rRNA + 5'-deoxyadenosine + L-methionine + 2 oxidized [2Fe-2S]-[ferredoxin] + S-adenosyl-L-homocysteine</text>
        <dbReference type="Rhea" id="RHEA:42916"/>
        <dbReference type="Rhea" id="RHEA-COMP:10000"/>
        <dbReference type="Rhea" id="RHEA-COMP:10001"/>
        <dbReference type="Rhea" id="RHEA-COMP:10152"/>
        <dbReference type="Rhea" id="RHEA-COMP:10282"/>
        <dbReference type="ChEBI" id="CHEBI:17319"/>
        <dbReference type="ChEBI" id="CHEBI:33737"/>
        <dbReference type="ChEBI" id="CHEBI:33738"/>
        <dbReference type="ChEBI" id="CHEBI:57844"/>
        <dbReference type="ChEBI" id="CHEBI:57856"/>
        <dbReference type="ChEBI" id="CHEBI:59789"/>
        <dbReference type="ChEBI" id="CHEBI:74411"/>
        <dbReference type="ChEBI" id="CHEBI:74497"/>
        <dbReference type="EC" id="2.1.1.192"/>
    </reaction>
</comment>
<evidence type="ECO:0000256" key="12">
    <source>
        <dbReference type="HAMAP-Rule" id="MF_01849"/>
    </source>
</evidence>
<dbReference type="InterPro" id="IPR013785">
    <property type="entry name" value="Aldolase_TIM"/>
</dbReference>
<evidence type="ECO:0000256" key="2">
    <source>
        <dbReference type="ARBA" id="ARBA00022485"/>
    </source>
</evidence>
<name>A0A1G5W8R1_9FIRM</name>
<gene>
    <name evidence="12" type="primary">rlmN</name>
    <name evidence="14" type="ORF">SAMN02910343_01204</name>
</gene>
<keyword evidence="5 12" id="KW-0489">Methyltransferase</keyword>
<dbReference type="EMBL" id="FMXA01000015">
    <property type="protein sequence ID" value="SDA54324.1"/>
    <property type="molecule type" value="Genomic_DNA"/>
</dbReference>
<dbReference type="PIRSF" id="PIRSF006004">
    <property type="entry name" value="CHP00048"/>
    <property type="match status" value="1"/>
</dbReference>
<evidence type="ECO:0000256" key="5">
    <source>
        <dbReference type="ARBA" id="ARBA00022603"/>
    </source>
</evidence>
<comment type="catalytic activity">
    <reaction evidence="12">
        <text>adenosine(37) in tRNA + 2 reduced [2Fe-2S]-[ferredoxin] + 2 S-adenosyl-L-methionine = 2-methyladenosine(37) in tRNA + 5'-deoxyadenosine + L-methionine + 2 oxidized [2Fe-2S]-[ferredoxin] + S-adenosyl-L-homocysteine</text>
        <dbReference type="Rhea" id="RHEA:43332"/>
        <dbReference type="Rhea" id="RHEA-COMP:10000"/>
        <dbReference type="Rhea" id="RHEA-COMP:10001"/>
        <dbReference type="Rhea" id="RHEA-COMP:10162"/>
        <dbReference type="Rhea" id="RHEA-COMP:10485"/>
        <dbReference type="ChEBI" id="CHEBI:17319"/>
        <dbReference type="ChEBI" id="CHEBI:33737"/>
        <dbReference type="ChEBI" id="CHEBI:33738"/>
        <dbReference type="ChEBI" id="CHEBI:57844"/>
        <dbReference type="ChEBI" id="CHEBI:57856"/>
        <dbReference type="ChEBI" id="CHEBI:59789"/>
        <dbReference type="ChEBI" id="CHEBI:74411"/>
        <dbReference type="ChEBI" id="CHEBI:74497"/>
        <dbReference type="EC" id="2.1.1.192"/>
    </reaction>
</comment>
<keyword evidence="8 12" id="KW-0819">tRNA processing</keyword>
<keyword evidence="9 12" id="KW-0479">Metal-binding</keyword>
<dbReference type="GO" id="GO:0000049">
    <property type="term" value="F:tRNA binding"/>
    <property type="evidence" value="ECO:0007669"/>
    <property type="project" value="UniProtKB-UniRule"/>
</dbReference>
<dbReference type="FunFam" id="3.20.20.70:FF:000014">
    <property type="entry name" value="Probable dual-specificity RNA methyltransferase RlmN"/>
    <property type="match status" value="1"/>
</dbReference>
<feature type="binding site" evidence="12">
    <location>
        <position position="115"/>
    </location>
    <ligand>
        <name>[4Fe-4S] cluster</name>
        <dbReference type="ChEBI" id="CHEBI:49883"/>
        <note>4Fe-4S-S-AdoMet</note>
    </ligand>
</feature>
<dbReference type="InterPro" id="IPR058240">
    <property type="entry name" value="rSAM_sf"/>
</dbReference>
<feature type="binding site" evidence="12">
    <location>
        <begin position="158"/>
        <end position="159"/>
    </location>
    <ligand>
        <name>S-adenosyl-L-methionine</name>
        <dbReference type="ChEBI" id="CHEBI:59789"/>
    </ligand>
</feature>
<evidence type="ECO:0000256" key="11">
    <source>
        <dbReference type="ARBA" id="ARBA00023014"/>
    </source>
</evidence>
<feature type="binding site" evidence="12">
    <location>
        <position position="118"/>
    </location>
    <ligand>
        <name>[4Fe-4S] cluster</name>
        <dbReference type="ChEBI" id="CHEBI:49883"/>
        <note>4Fe-4S-S-AdoMet</note>
    </ligand>
</feature>
<feature type="active site" description="S-methylcysteine intermediate" evidence="12">
    <location>
        <position position="332"/>
    </location>
</feature>
<keyword evidence="12" id="KW-1015">Disulfide bond</keyword>
<comment type="miscellaneous">
    <text evidence="12">Reaction proceeds by a ping-pong mechanism involving intermediate methylation of a conserved cysteine residue.</text>
</comment>
<feature type="domain" description="Radical SAM core" evidence="13">
    <location>
        <begin position="97"/>
        <end position="327"/>
    </location>
</feature>
<evidence type="ECO:0000259" key="13">
    <source>
        <dbReference type="PROSITE" id="PS51918"/>
    </source>
</evidence>
<dbReference type="OrthoDB" id="9793973at2"/>
<dbReference type="GO" id="GO:0019843">
    <property type="term" value="F:rRNA binding"/>
    <property type="evidence" value="ECO:0007669"/>
    <property type="project" value="UniProtKB-UniRule"/>
</dbReference>
<dbReference type="Pfam" id="PF21016">
    <property type="entry name" value="RlmN_N"/>
    <property type="match status" value="1"/>
</dbReference>
<keyword evidence="2 12" id="KW-0004">4Fe-4S</keyword>
<dbReference type="SFLD" id="SFLDG01062">
    <property type="entry name" value="methyltransferase_(Class_A)"/>
    <property type="match status" value="1"/>
</dbReference>
<dbReference type="SFLD" id="SFLDF00275">
    <property type="entry name" value="adenosine_C2_methyltransferase"/>
    <property type="match status" value="1"/>
</dbReference>
<organism evidence="14 15">
    <name type="scientific">Allisonella histaminiformans</name>
    <dbReference type="NCBI Taxonomy" id="209880"/>
    <lineage>
        <taxon>Bacteria</taxon>
        <taxon>Bacillati</taxon>
        <taxon>Bacillota</taxon>
        <taxon>Negativicutes</taxon>
        <taxon>Veillonellales</taxon>
        <taxon>Veillonellaceae</taxon>
        <taxon>Allisonella</taxon>
    </lineage>
</organism>
<evidence type="ECO:0000313" key="15">
    <source>
        <dbReference type="Proteomes" id="UP000199689"/>
    </source>
</evidence>
<dbReference type="Pfam" id="PF04055">
    <property type="entry name" value="Radical_SAM"/>
    <property type="match status" value="1"/>
</dbReference>
<protein>
    <recommendedName>
        <fullName evidence="12">Probable dual-specificity RNA methyltransferase RlmN</fullName>
        <ecNumber evidence="12">2.1.1.192</ecNumber>
    </recommendedName>
    <alternativeName>
        <fullName evidence="12">23S rRNA (adenine(2503)-C(2))-methyltransferase</fullName>
    </alternativeName>
    <alternativeName>
        <fullName evidence="12">23S rRNA m2A2503 methyltransferase</fullName>
    </alternativeName>
    <alternativeName>
        <fullName evidence="12">Ribosomal RNA large subunit methyltransferase N</fullName>
    </alternativeName>
    <alternativeName>
        <fullName evidence="12">tRNA (adenine(37)-C(2))-methyltransferase</fullName>
    </alternativeName>
    <alternativeName>
        <fullName evidence="12">tRNA m2A37 methyltransferase</fullName>
    </alternativeName>
</protein>
<comment type="similarity">
    <text evidence="12">Belongs to the radical SAM superfamily. RlmN family.</text>
</comment>
<keyword evidence="7 12" id="KW-0949">S-adenosyl-L-methionine</keyword>
<comment type="subcellular location">
    <subcellularLocation>
        <location evidence="1 12">Cytoplasm</location>
    </subcellularLocation>
</comment>
<evidence type="ECO:0000256" key="3">
    <source>
        <dbReference type="ARBA" id="ARBA00022490"/>
    </source>
</evidence>
<dbReference type="InterPro" id="IPR048641">
    <property type="entry name" value="RlmN_N"/>
</dbReference>
<dbReference type="GO" id="GO:0070475">
    <property type="term" value="P:rRNA base methylation"/>
    <property type="evidence" value="ECO:0007669"/>
    <property type="project" value="UniProtKB-UniRule"/>
</dbReference>
<feature type="binding site" evidence="12">
    <location>
        <position position="289"/>
    </location>
    <ligand>
        <name>S-adenosyl-L-methionine</name>
        <dbReference type="ChEBI" id="CHEBI:59789"/>
    </ligand>
</feature>
<dbReference type="Gene3D" id="1.10.150.530">
    <property type="match status" value="1"/>
</dbReference>
<evidence type="ECO:0000313" key="14">
    <source>
        <dbReference type="EMBL" id="SDA54324.1"/>
    </source>
</evidence>
<comment type="cofactor">
    <cofactor evidence="12">
        <name>[4Fe-4S] cluster</name>
        <dbReference type="ChEBI" id="CHEBI:49883"/>
    </cofactor>
    <text evidence="12">Binds 1 [4Fe-4S] cluster. The cluster is coordinated with 3 cysteines and an exchangeable S-adenosyl-L-methionine.</text>
</comment>
<dbReference type="GO" id="GO:0005737">
    <property type="term" value="C:cytoplasm"/>
    <property type="evidence" value="ECO:0007669"/>
    <property type="project" value="UniProtKB-SubCell"/>
</dbReference>
<dbReference type="Proteomes" id="UP000199689">
    <property type="component" value="Unassembled WGS sequence"/>
</dbReference>
<dbReference type="GO" id="GO:0002935">
    <property type="term" value="F:tRNA (adenine(37)-C2)-methyltransferase activity"/>
    <property type="evidence" value="ECO:0007669"/>
    <property type="project" value="UniProtKB-UniRule"/>
</dbReference>
<dbReference type="GO" id="GO:0070040">
    <property type="term" value="F:rRNA (adenine(2503)-C2-)-methyltransferase activity"/>
    <property type="evidence" value="ECO:0007669"/>
    <property type="project" value="UniProtKB-UniRule"/>
</dbReference>
<dbReference type="GO" id="GO:0046872">
    <property type="term" value="F:metal ion binding"/>
    <property type="evidence" value="ECO:0007669"/>
    <property type="project" value="UniProtKB-KW"/>
</dbReference>
<dbReference type="InterPro" id="IPR027492">
    <property type="entry name" value="RNA_MTrfase_RlmN"/>
</dbReference>
<dbReference type="SUPFAM" id="SSF102114">
    <property type="entry name" value="Radical SAM enzymes"/>
    <property type="match status" value="1"/>
</dbReference>
<evidence type="ECO:0000256" key="8">
    <source>
        <dbReference type="ARBA" id="ARBA00022694"/>
    </source>
</evidence>
<dbReference type="EC" id="2.1.1.192" evidence="12"/>
<keyword evidence="15" id="KW-1185">Reference proteome</keyword>
<dbReference type="SFLD" id="SFLDS00029">
    <property type="entry name" value="Radical_SAM"/>
    <property type="match status" value="1"/>
</dbReference>
<feature type="binding site" evidence="12">
    <location>
        <begin position="213"/>
        <end position="215"/>
    </location>
    <ligand>
        <name>S-adenosyl-L-methionine</name>
        <dbReference type="ChEBI" id="CHEBI:59789"/>
    </ligand>
</feature>
<evidence type="ECO:0000256" key="6">
    <source>
        <dbReference type="ARBA" id="ARBA00022679"/>
    </source>
</evidence>
<keyword evidence="6 12" id="KW-0808">Transferase</keyword>
<dbReference type="GO" id="GO:0051539">
    <property type="term" value="F:4 iron, 4 sulfur cluster binding"/>
    <property type="evidence" value="ECO:0007669"/>
    <property type="project" value="UniProtKB-UniRule"/>
</dbReference>
<reference evidence="14 15" key="1">
    <citation type="submission" date="2016-10" db="EMBL/GenBank/DDBJ databases">
        <authorList>
            <person name="de Groot N.N."/>
        </authorList>
    </citation>
    <scope>NUCLEOTIDE SEQUENCE [LARGE SCALE GENOMIC DNA]</scope>
    <source>
        <strain evidence="14 15">DSM 15230</strain>
    </source>
</reference>
<evidence type="ECO:0000256" key="4">
    <source>
        <dbReference type="ARBA" id="ARBA00022552"/>
    </source>
</evidence>
<dbReference type="GO" id="GO:0030488">
    <property type="term" value="P:tRNA methylation"/>
    <property type="evidence" value="ECO:0007669"/>
    <property type="project" value="UniProtKB-UniRule"/>
</dbReference>
<evidence type="ECO:0000256" key="7">
    <source>
        <dbReference type="ARBA" id="ARBA00022691"/>
    </source>
</evidence>
<accession>A0A1G5W8R1</accession>
<feature type="binding site" evidence="12">
    <location>
        <position position="111"/>
    </location>
    <ligand>
        <name>[4Fe-4S] cluster</name>
        <dbReference type="ChEBI" id="CHEBI:49883"/>
        <note>4Fe-4S-S-AdoMet</note>
    </ligand>
</feature>
<dbReference type="STRING" id="209880.SAMN02910343_01204"/>
<dbReference type="InterPro" id="IPR040072">
    <property type="entry name" value="Methyltransferase_A"/>
</dbReference>
<dbReference type="HAMAP" id="MF_01849">
    <property type="entry name" value="RNA_methyltr_RlmN"/>
    <property type="match status" value="1"/>
</dbReference>
<dbReference type="InterPro" id="IPR004383">
    <property type="entry name" value="rRNA_lsu_MTrfase_RlmN/Cfr"/>
</dbReference>
<dbReference type="PANTHER" id="PTHR30544">
    <property type="entry name" value="23S RRNA METHYLTRANSFERASE"/>
    <property type="match status" value="1"/>
</dbReference>
<dbReference type="Gene3D" id="3.20.20.70">
    <property type="entry name" value="Aldolase class I"/>
    <property type="match status" value="1"/>
</dbReference>
<keyword evidence="4 12" id="KW-0698">rRNA processing</keyword>
<evidence type="ECO:0000256" key="10">
    <source>
        <dbReference type="ARBA" id="ARBA00023004"/>
    </source>
</evidence>
<dbReference type="RefSeq" id="WP_091364838.1">
    <property type="nucleotide sequence ID" value="NZ_FMXA01000015.1"/>
</dbReference>
<feature type="active site" description="Proton acceptor" evidence="12">
    <location>
        <position position="91"/>
    </location>
</feature>
<feature type="binding site" evidence="12">
    <location>
        <position position="190"/>
    </location>
    <ligand>
        <name>S-adenosyl-L-methionine</name>
        <dbReference type="ChEBI" id="CHEBI:59789"/>
    </ligand>
</feature>